<dbReference type="GO" id="GO:0005929">
    <property type="term" value="C:cilium"/>
    <property type="evidence" value="ECO:0007669"/>
    <property type="project" value="TreeGrafter"/>
</dbReference>
<dbReference type="InterPro" id="IPR036028">
    <property type="entry name" value="SH3-like_dom_sf"/>
</dbReference>
<proteinExistence type="predicted"/>
<dbReference type="GO" id="GO:0005737">
    <property type="term" value="C:cytoplasm"/>
    <property type="evidence" value="ECO:0007669"/>
    <property type="project" value="TreeGrafter"/>
</dbReference>
<dbReference type="Gene3D" id="2.30.30.40">
    <property type="entry name" value="SH3 Domains"/>
    <property type="match status" value="1"/>
</dbReference>
<keyword evidence="1 2" id="KW-0728">SH3 domain</keyword>
<evidence type="ECO:0000259" key="4">
    <source>
        <dbReference type="PROSITE" id="PS50002"/>
    </source>
</evidence>
<dbReference type="Proteomes" id="UP001209878">
    <property type="component" value="Unassembled WGS sequence"/>
</dbReference>
<dbReference type="InterPro" id="IPR039687">
    <property type="entry name" value="NPHP1"/>
</dbReference>
<reference evidence="5" key="1">
    <citation type="journal article" date="2023" name="Mol. Biol. Evol.">
        <title>Third-Generation Sequencing Reveals the Adaptive Role of the Epigenome in Three Deep-Sea Polychaetes.</title>
        <authorList>
            <person name="Perez M."/>
            <person name="Aroh O."/>
            <person name="Sun Y."/>
            <person name="Lan Y."/>
            <person name="Juniper S.K."/>
            <person name="Young C.R."/>
            <person name="Angers B."/>
            <person name="Qian P.Y."/>
        </authorList>
    </citation>
    <scope>NUCLEOTIDE SEQUENCE</scope>
    <source>
        <strain evidence="5">R07B-5</strain>
    </source>
</reference>
<evidence type="ECO:0000313" key="5">
    <source>
        <dbReference type="EMBL" id="KAK2178120.1"/>
    </source>
</evidence>
<evidence type="ECO:0000256" key="1">
    <source>
        <dbReference type="ARBA" id="ARBA00022443"/>
    </source>
</evidence>
<dbReference type="InterPro" id="IPR001452">
    <property type="entry name" value="SH3_domain"/>
</dbReference>
<evidence type="ECO:0000313" key="6">
    <source>
        <dbReference type="Proteomes" id="UP001209878"/>
    </source>
</evidence>
<gene>
    <name evidence="5" type="ORF">NP493_558g01049</name>
</gene>
<dbReference type="PANTHER" id="PTHR15176">
    <property type="entry name" value="NEPHROCYSTIN"/>
    <property type="match status" value="1"/>
</dbReference>
<dbReference type="EMBL" id="JAODUO010000561">
    <property type="protein sequence ID" value="KAK2178120.1"/>
    <property type="molecule type" value="Genomic_DNA"/>
</dbReference>
<name>A0AAD9NPZ9_RIDPI</name>
<sequence length="779" mass="88476">MRSVQKEGDVLKKKVDKFIKEAQGKFPKFEKGKLSKKDITSLHSRCLREKTTVEELLDKADKLEERDEPEKVAEFDQRKRDEINRLQHLKTELEKIADKLMPPDEEEMARKEEEEKAKAAAKEQEETEDEDEYETDDDEEVTDEEETEDEAVVGKNKKPERDIRRAKEEEEEEEEDEEETDESEEETETVDNYHVQAVGDFAGEQKGDLGFKEGEVLTILSAREDGWLHAMNEQGDRGLVPSTYVRNCKDEEDEEVDETGDDEEEEEEDEEDGDEPVSPSSKKHFTKSGKNLWSTVRETVKETSVTDVLQAMGAVPAGFRVSTLAKLQQHGQHSLKGYLTPKLSASNVGYRDLFINHNTNRIRSIPVTTQRIVTLVNVRQMPLPGAGIDVTSRHVRICLFDGTNVLSNMHTIKVATVDKDEKTWNFNRKISDIMRSLEYGECFIRTNTSHTNLGILFELAVSYVRTTTGQAGEFSCGWVHLPLFDQDPKPVPNKTYDMTLSMVCNQWVVSMTYDVTLSMVCNQTYDVTLSMVCNQCVVSRTYDVALSMVCNQTYDMTLNGGTPYERGVLVDPILGRRTEGSLLKSLMASNRQPHLTIRMAAPTKAQKELLDTLPEVLVSSTSYILYMSMYREILTDALLRDRNELQSVEPIHSPVLALFPDVAMIPDLMDVLRMGWAETQKVIKRADKKDPEALKELFRRVFMDYVFPLLSCASLPEFDMTRPEILQERQTEISHMVEINKAASGPGGSLVSANIAQTPFNISELTFTPIGPHCVARVY</sequence>
<feature type="region of interest" description="Disordered" evidence="3">
    <location>
        <begin position="61"/>
        <end position="195"/>
    </location>
</feature>
<feature type="compositionally biased region" description="Acidic residues" evidence="3">
    <location>
        <begin position="250"/>
        <end position="275"/>
    </location>
</feature>
<feature type="domain" description="SH3" evidence="4">
    <location>
        <begin position="190"/>
        <end position="250"/>
    </location>
</feature>
<protein>
    <recommendedName>
        <fullName evidence="4">SH3 domain-containing protein</fullName>
    </recommendedName>
</protein>
<feature type="region of interest" description="Disordered" evidence="3">
    <location>
        <begin position="238"/>
        <end position="289"/>
    </location>
</feature>
<evidence type="ECO:0000256" key="3">
    <source>
        <dbReference type="SAM" id="MobiDB-lite"/>
    </source>
</evidence>
<dbReference type="SMART" id="SM00326">
    <property type="entry name" value="SH3"/>
    <property type="match status" value="1"/>
</dbReference>
<evidence type="ECO:0000256" key="2">
    <source>
        <dbReference type="PROSITE-ProRule" id="PRU00192"/>
    </source>
</evidence>
<feature type="compositionally biased region" description="Basic and acidic residues" evidence="3">
    <location>
        <begin position="61"/>
        <end position="124"/>
    </location>
</feature>
<accession>A0AAD9NPZ9</accession>
<comment type="caution">
    <text evidence="5">The sequence shown here is derived from an EMBL/GenBank/DDBJ whole genome shotgun (WGS) entry which is preliminary data.</text>
</comment>
<feature type="compositionally biased region" description="Acidic residues" evidence="3">
    <location>
        <begin position="169"/>
        <end position="189"/>
    </location>
</feature>
<dbReference type="PROSITE" id="PS50002">
    <property type="entry name" value="SH3"/>
    <property type="match status" value="1"/>
</dbReference>
<organism evidence="5 6">
    <name type="scientific">Ridgeia piscesae</name>
    <name type="common">Tubeworm</name>
    <dbReference type="NCBI Taxonomy" id="27915"/>
    <lineage>
        <taxon>Eukaryota</taxon>
        <taxon>Metazoa</taxon>
        <taxon>Spiralia</taxon>
        <taxon>Lophotrochozoa</taxon>
        <taxon>Annelida</taxon>
        <taxon>Polychaeta</taxon>
        <taxon>Sedentaria</taxon>
        <taxon>Canalipalpata</taxon>
        <taxon>Sabellida</taxon>
        <taxon>Siboglinidae</taxon>
        <taxon>Ridgeia</taxon>
    </lineage>
</organism>
<keyword evidence="6" id="KW-1185">Reference proteome</keyword>
<feature type="compositionally biased region" description="Acidic residues" evidence="3">
    <location>
        <begin position="125"/>
        <end position="151"/>
    </location>
</feature>
<dbReference type="AlphaFoldDB" id="A0AAD9NPZ9"/>
<dbReference type="GO" id="GO:0090251">
    <property type="term" value="P:protein localization involved in establishment of planar polarity"/>
    <property type="evidence" value="ECO:0007669"/>
    <property type="project" value="TreeGrafter"/>
</dbReference>
<dbReference type="SUPFAM" id="SSF50044">
    <property type="entry name" value="SH3-domain"/>
    <property type="match status" value="1"/>
</dbReference>
<feature type="compositionally biased region" description="Basic and acidic residues" evidence="3">
    <location>
        <begin position="157"/>
        <end position="168"/>
    </location>
</feature>
<dbReference type="Pfam" id="PF07653">
    <property type="entry name" value="SH3_2"/>
    <property type="match status" value="1"/>
</dbReference>
<dbReference type="PANTHER" id="PTHR15176:SF1">
    <property type="entry name" value="NEPHROCYSTIN-1"/>
    <property type="match status" value="1"/>
</dbReference>